<evidence type="ECO:0000313" key="2">
    <source>
        <dbReference type="Proteomes" id="UP000606786"/>
    </source>
</evidence>
<dbReference type="InterPro" id="IPR042089">
    <property type="entry name" value="Peptidase_M13_dom_2"/>
</dbReference>
<dbReference type="EMBL" id="CAJHJT010000012">
    <property type="protein sequence ID" value="CAD6997487.1"/>
    <property type="molecule type" value="Genomic_DNA"/>
</dbReference>
<accession>A0A811UI10</accession>
<gene>
    <name evidence="1" type="ORF">CCAP1982_LOCUS6129</name>
</gene>
<dbReference type="Gene3D" id="1.10.1380.10">
    <property type="entry name" value="Neutral endopeptidase , domain2"/>
    <property type="match status" value="1"/>
</dbReference>
<reference evidence="1" key="1">
    <citation type="submission" date="2020-11" db="EMBL/GenBank/DDBJ databases">
        <authorList>
            <person name="Whitehead M."/>
        </authorList>
    </citation>
    <scope>NUCLEOTIDE SEQUENCE</scope>
    <source>
        <strain evidence="1">EGII</strain>
    </source>
</reference>
<comment type="caution">
    <text evidence="1">The sequence shown here is derived from an EMBL/GenBank/DDBJ whole genome shotgun (WGS) entry which is preliminary data.</text>
</comment>
<proteinExistence type="predicted"/>
<organism evidence="1 2">
    <name type="scientific">Ceratitis capitata</name>
    <name type="common">Mediterranean fruit fly</name>
    <name type="synonym">Tephritis capitata</name>
    <dbReference type="NCBI Taxonomy" id="7213"/>
    <lineage>
        <taxon>Eukaryota</taxon>
        <taxon>Metazoa</taxon>
        <taxon>Ecdysozoa</taxon>
        <taxon>Arthropoda</taxon>
        <taxon>Hexapoda</taxon>
        <taxon>Insecta</taxon>
        <taxon>Pterygota</taxon>
        <taxon>Neoptera</taxon>
        <taxon>Endopterygota</taxon>
        <taxon>Diptera</taxon>
        <taxon>Brachycera</taxon>
        <taxon>Muscomorpha</taxon>
        <taxon>Tephritoidea</taxon>
        <taxon>Tephritidae</taxon>
        <taxon>Ceratitis</taxon>
        <taxon>Ceratitis</taxon>
    </lineage>
</organism>
<dbReference type="AlphaFoldDB" id="A0A811UI10"/>
<evidence type="ECO:0000313" key="1">
    <source>
        <dbReference type="EMBL" id="CAD6997487.1"/>
    </source>
</evidence>
<sequence>MRAFVVAKQLQNFEKQLRTLSLTTDESEAEVLTLHELQVRMRAYHGNLSSVVLGYTLSLDFEVQINNWQYFVALDELVKQTHAQFDANYIMYKFLYYLIADGVNDFTKIECMWEVRTQMDLGVNFLYKHEEQMHIYSKTTRMRINIGNLPADVSETFIDKHYADVHMTTNDYHKNHMQLLKLRASKEDEMLTRDRSQPNSYILAMVIRRVAVRHIIVSPKLVVIPFAFLQTPIFHHNMHDILKMGSFGLCSRMRLCTASMEMVYSSICSQSSGSGDSIAENEHFESSLKCLQQTETER</sequence>
<dbReference type="SUPFAM" id="SSF55486">
    <property type="entry name" value="Metalloproteases ('zincins'), catalytic domain"/>
    <property type="match status" value="1"/>
</dbReference>
<keyword evidence="2" id="KW-1185">Reference proteome</keyword>
<dbReference type="OrthoDB" id="7842934at2759"/>
<name>A0A811UI10_CERCA</name>
<protein>
    <submittedName>
        <fullName evidence="1">(Mediterranean fruit fly) hypothetical protein</fullName>
    </submittedName>
</protein>
<dbReference type="Proteomes" id="UP000606786">
    <property type="component" value="Unassembled WGS sequence"/>
</dbReference>